<evidence type="ECO:0000313" key="4">
    <source>
        <dbReference type="EMBL" id="VYS75679.1"/>
    </source>
</evidence>
<dbReference type="SUPFAM" id="SSF49373">
    <property type="entry name" value="Invasin/intimin cell-adhesion fragments"/>
    <property type="match status" value="3"/>
</dbReference>
<feature type="chain" id="PRO_5026865172" evidence="2">
    <location>
        <begin position="26"/>
        <end position="2326"/>
    </location>
</feature>
<dbReference type="InterPro" id="IPR008964">
    <property type="entry name" value="Invasin/intimin_cell_adhesion"/>
</dbReference>
<feature type="domain" description="BIG2" evidence="3">
    <location>
        <begin position="2165"/>
        <end position="2243"/>
    </location>
</feature>
<dbReference type="GO" id="GO:0033918">
    <property type="term" value="F:kappa-carrageenase activity"/>
    <property type="evidence" value="ECO:0007669"/>
    <property type="project" value="UniProtKB-EC"/>
</dbReference>
<feature type="signal peptide" evidence="2">
    <location>
        <begin position="1"/>
        <end position="25"/>
    </location>
</feature>
<dbReference type="Gene3D" id="2.60.120.380">
    <property type="match status" value="1"/>
</dbReference>
<keyword evidence="2" id="KW-0732">Signal</keyword>
<dbReference type="Pfam" id="PF02368">
    <property type="entry name" value="Big_2"/>
    <property type="match status" value="3"/>
</dbReference>
<evidence type="ECO:0000256" key="2">
    <source>
        <dbReference type="SAM" id="SignalP"/>
    </source>
</evidence>
<reference evidence="4" key="1">
    <citation type="submission" date="2019-11" db="EMBL/GenBank/DDBJ databases">
        <authorList>
            <person name="Feng L."/>
        </authorList>
    </citation>
    <scope>NUCLEOTIDE SEQUENCE</scope>
    <source>
        <strain evidence="4">BgluceraseaLFYP119</strain>
    </source>
</reference>
<feature type="compositionally biased region" description="Low complexity" evidence="1">
    <location>
        <begin position="44"/>
        <end position="59"/>
    </location>
</feature>
<feature type="region of interest" description="Disordered" evidence="1">
    <location>
        <begin position="36"/>
        <end position="108"/>
    </location>
</feature>
<proteinExistence type="predicted"/>
<dbReference type="EMBL" id="CACRST010000006">
    <property type="protein sequence ID" value="VYS75679.1"/>
    <property type="molecule type" value="Genomic_DNA"/>
</dbReference>
<sequence>MMKKKLAMLLALVMTVTSIEGSALAVRGADFGSESVQIAEEAEPQAAAEEVSAESFGSEASEESFSDEFTAEEAPEIEAGAEEIFGSEETESIPEIGEEETEPQDASGEEIFQTEESFAGEETPQEEAIFGEVQAVEEDFAAEVGSVIPQEGVTPLELSVDYPANIDTPSKMEWFSFTPTETGKYSFSSNSEDGDVDAQVYLYNAQGEVLSSDDQSKGSNNDFLLTYMLEAGQTYYYCAKSWYEDKTGFFTVRLEKQRSIEAVKVDNIVSDIPEGFGNLYDTIGRAVFTVTYADGTEPYVYTNDGSWISSINDPYGNQIDIEFLTEENEGADSFNPQAGNYKIRLKCEDNVLGTYPIQIVSVEDSSRYGGELQDGENQIIASDDEVGSKIFKYIPSETAEYAFVGAGSITVKTRNPAGGLDDVVSNGARCTMEAGKSYYLEFSYYGEYTVNVMKAVNISKVSLDISEARTEFLAGLENYSPKGMKLIVSYEDGSSESLTFGYDTVVMESKGNVFNYRIWKDDTEFDRWDNLDAGTYEIRIQCNDEEIPGVSYTVTFGEGENFRLLQKGINSQVESPDGEYAWYRFRPDTDSLYSFNPVSEISVYKKGNGGVLEQLDSYSYGVFRLEANAEYLVGLQGGVWIYNPEIEIEDYYHIFDMEIREIPELTEIQANISQTEGLTGLPYYTGAELLCTYSDGTSENVHWDIDTVSYVDPEKGLDLRAVITDKDGTIYSMGDSLPAGTYSLKFQNVIDVESDSVEIKIESDIAKTSLLKGEVYEGRNLEMESPLNSYAYYSFTPENGGIYEVNGTSQCTSFIQKTKDGYKDMNRKIKLAKGETAYIRLYGGNYDDDAAVCNVKIYSQEKLTSIGWSKNTATVNTQLEETWSGSRIPAVLIMTYENETSQNYSVTYSGECESTEEGDYKSVDITFMDNKTGESYSIWDFENHEIPNGSYMVTAQYAESKSSPLELIVQDAGVDTLAKLEEGEQTISTGCLGSYFYYVFQPKESGTYGLKTDLEYISLNVKAYSEDGYQTEFFDYSTHEGNAVLNLEAGQKYVLGLSNGEKEDSRETVTLKKLPEIKELKVNSYSPKKQVYIENMDDPHLRLAEVEVCFEDGTSQVITTGYDSNDSCDLYGRYLEDDLVKQLENGAYEEVEWQESYPAGEYACRIVFDEREDKAVYIPVKIVALKDYDATVLSETGKTSIDNQGSRISLQYTAKEAGRYEFRFNVPVSDISIFTEQGARVSEYYIDERHIYANLEKGTYFVCLRAKEKNTALSVEASFLTPKVDGLKATISKNTYIAGYNDDYTSNLLTEVTMGGKTYKVQGYAEINGYLLRYRIENGEEEKGYGESLPVGTWTITPYLVKSPAGGQETVMLEGTSVTIQTVLPDFNALPSLAEDWTEVKNTENGEAYYKFTAPEAGVYTYETKHSQESDWIYAQLYKNKDNQLTVDGYDNSKIKLDKNETCFIVVHSSGNSKIKLTRHPVITNGPIILKDGTDTFVNQTVEEISAEFTPEENGYYSLKLNDMMNYDVEILIGGEFCGIQSCEYLQKGKTYHYKLRLKDYYHMNETYRLTCNKINTKKIKDIRLVLNDSLINNNPTMDIVAYCQKIIIYEDGTTSEPMGVYEDDVYGNEFMFESSSSSLATDKEVVYDAYFEYRMPGEDQWHKTKVQKITMKGLASYAAMELNRSYTGKVNEVANYSFIPSETGEYILSMDGSENERWYANIAYCSGSNYDNGVSNLRTESAGEGAYSVYLEKGMVYQFQVASSRFAKKDITFSLHRAKALKNLELVKAPDRPKCFINGIEMASLTGMQVKATYADNSTEIITYGKTDSCGRRLSFSSLKWLDAEHGRVYAELGGYQVTFDVISGDLEQMQKLQSTTSFKASKGERIPVQYTATENGLHNFEITGGYIVEKYKDKDGYTYLSNGMSRYEMAAALKKGQTYYFYIVAEEDNLSVSVNFGGHRWVKDVNKSIEPTCTTDGKLVEYCENHKDEIRETSIPKLGHDLGEWTTTLEPTCTADGERQRKCKRNGCAYKETEPIKPTGKHRLGAWRTTRAATALATGIQKRSCSGCDYAQTRTIAKLKPTIKLSVPQSKTLPMTLKKSFTVKVSGLAKGDSVKSWYSSNKKIVTVTSKGKMSARKTGTVKITVTLRSGKTAWFKVKVQKSAVKTSKITGISKKITLNKGKRYTLKPVLTPVTTLDKVKYSTSNKKVATVNSRGLIVAKGAGRATITVTAGRKKAKIVVTVPKVKTTKITGVKTSLTLKRGKSYRIRAKAYPKNSDEKITYSSSNKKIATVTSKGVIKAVKKGKVTITVKSGRKVIKMKLTVK</sequence>
<name>A0A6N2R606_9FIRM</name>
<dbReference type="Gene3D" id="2.60.40.1080">
    <property type="match status" value="3"/>
</dbReference>
<dbReference type="EC" id="3.2.1.83" evidence="4"/>
<feature type="domain" description="BIG2" evidence="3">
    <location>
        <begin position="2246"/>
        <end position="2324"/>
    </location>
</feature>
<accession>A0A6N2R606</accession>
<organism evidence="4">
    <name type="scientific">Blautia glucerasea</name>
    <dbReference type="NCBI Taxonomy" id="536633"/>
    <lineage>
        <taxon>Bacteria</taxon>
        <taxon>Bacillati</taxon>
        <taxon>Bacillota</taxon>
        <taxon>Clostridia</taxon>
        <taxon>Lachnospirales</taxon>
        <taxon>Lachnospiraceae</taxon>
        <taxon>Blautia</taxon>
    </lineage>
</organism>
<gene>
    <name evidence="4" type="primary">cgkA_2</name>
    <name evidence="4" type="ORF">BGLFYP119_00472</name>
</gene>
<dbReference type="RefSeq" id="WP_156352422.1">
    <property type="nucleotide sequence ID" value="NZ_CACRST010000006.1"/>
</dbReference>
<feature type="compositionally biased region" description="Acidic residues" evidence="1">
    <location>
        <begin position="60"/>
        <end position="103"/>
    </location>
</feature>
<keyword evidence="4" id="KW-0378">Hydrolase</keyword>
<feature type="domain" description="BIG2" evidence="3">
    <location>
        <begin position="2088"/>
        <end position="2159"/>
    </location>
</feature>
<protein>
    <submittedName>
        <fullName evidence="4">Kappa-carrageenase</fullName>
        <ecNumber evidence="4">3.2.1.83</ecNumber>
    </submittedName>
</protein>
<evidence type="ECO:0000259" key="3">
    <source>
        <dbReference type="SMART" id="SM00635"/>
    </source>
</evidence>
<dbReference type="InterPro" id="IPR003343">
    <property type="entry name" value="Big_2"/>
</dbReference>
<keyword evidence="4" id="KW-0326">Glycosidase</keyword>
<dbReference type="SMART" id="SM00635">
    <property type="entry name" value="BID_2"/>
    <property type="match status" value="3"/>
</dbReference>
<evidence type="ECO:0000256" key="1">
    <source>
        <dbReference type="SAM" id="MobiDB-lite"/>
    </source>
</evidence>